<sequence>MQVSQIIAAAALFAGSAVATPKPAASTPKPIEAPNGNFTDEMLKGHHFYRSQHSAKDLKWSTKLAGLAQKKINSCKFEHDDEPYGENLAYNSEKTWASFINQWGGERTQYDFNRPTGYSDDTGHFTQLVWKDTTSLGCGYTKCSYGVLVSCFYDPQGNIEGDNNKYFKDNVGKQVSGKATDKYVSSS</sequence>
<dbReference type="EMBL" id="CDHN01000001">
    <property type="protein sequence ID" value="CEJ82075.1"/>
    <property type="molecule type" value="Genomic_DNA"/>
</dbReference>
<dbReference type="AlphaFoldDB" id="A0A0A1T7D7"/>
<reference evidence="3 4" key="1">
    <citation type="journal article" date="2015" name="Genome Announc.">
        <title>Draft Genome Sequence and Gene Annotation of the Entomopathogenic Fungus Verticillium hemipterigenum.</title>
        <authorList>
            <person name="Horn F."/>
            <person name="Habel A."/>
            <person name="Scharf D.H."/>
            <person name="Dworschak J."/>
            <person name="Brakhage A.A."/>
            <person name="Guthke R."/>
            <person name="Hertweck C."/>
            <person name="Linde J."/>
        </authorList>
    </citation>
    <scope>NUCLEOTIDE SEQUENCE [LARGE SCALE GENOMIC DNA]</scope>
</reference>
<evidence type="ECO:0000313" key="3">
    <source>
        <dbReference type="EMBL" id="CEJ82075.1"/>
    </source>
</evidence>
<dbReference type="OrthoDB" id="337038at2759"/>
<organism evidence="3 4">
    <name type="scientific">[Torrubiella] hemipterigena</name>
    <dbReference type="NCBI Taxonomy" id="1531966"/>
    <lineage>
        <taxon>Eukaryota</taxon>
        <taxon>Fungi</taxon>
        <taxon>Dikarya</taxon>
        <taxon>Ascomycota</taxon>
        <taxon>Pezizomycotina</taxon>
        <taxon>Sordariomycetes</taxon>
        <taxon>Hypocreomycetidae</taxon>
        <taxon>Hypocreales</taxon>
        <taxon>Clavicipitaceae</taxon>
        <taxon>Clavicipitaceae incertae sedis</taxon>
        <taxon>'Torrubiella' clade</taxon>
    </lineage>
</organism>
<dbReference type="InterPro" id="IPR001283">
    <property type="entry name" value="CRISP-related"/>
</dbReference>
<evidence type="ECO:0000259" key="2">
    <source>
        <dbReference type="SMART" id="SM00198"/>
    </source>
</evidence>
<proteinExistence type="predicted"/>
<keyword evidence="4" id="KW-1185">Reference proteome</keyword>
<dbReference type="InterPro" id="IPR014044">
    <property type="entry name" value="CAP_dom"/>
</dbReference>
<evidence type="ECO:0000313" key="4">
    <source>
        <dbReference type="Proteomes" id="UP000039046"/>
    </source>
</evidence>
<keyword evidence="1" id="KW-0732">Signal</keyword>
<gene>
    <name evidence="3" type="ORF">VHEMI02166</name>
</gene>
<protein>
    <recommendedName>
        <fullName evidence="2">SCP domain-containing protein</fullName>
    </recommendedName>
</protein>
<dbReference type="PRINTS" id="PR00837">
    <property type="entry name" value="V5TPXLIKE"/>
</dbReference>
<dbReference type="Pfam" id="PF00188">
    <property type="entry name" value="CAP"/>
    <property type="match status" value="1"/>
</dbReference>
<dbReference type="PROSITE" id="PS01009">
    <property type="entry name" value="CRISP_1"/>
    <property type="match status" value="1"/>
</dbReference>
<evidence type="ECO:0000256" key="1">
    <source>
        <dbReference type="SAM" id="SignalP"/>
    </source>
</evidence>
<dbReference type="SMART" id="SM00198">
    <property type="entry name" value="SCP"/>
    <property type="match status" value="1"/>
</dbReference>
<dbReference type="InterPro" id="IPR035940">
    <property type="entry name" value="CAP_sf"/>
</dbReference>
<dbReference type="GO" id="GO:0005576">
    <property type="term" value="C:extracellular region"/>
    <property type="evidence" value="ECO:0007669"/>
    <property type="project" value="InterPro"/>
</dbReference>
<dbReference type="HOGENOM" id="CLU_035730_5_1_1"/>
<feature type="signal peptide" evidence="1">
    <location>
        <begin position="1"/>
        <end position="19"/>
    </location>
</feature>
<dbReference type="Proteomes" id="UP000039046">
    <property type="component" value="Unassembled WGS sequence"/>
</dbReference>
<dbReference type="PANTHER" id="PTHR10334">
    <property type="entry name" value="CYSTEINE-RICH SECRETORY PROTEIN-RELATED"/>
    <property type="match status" value="1"/>
</dbReference>
<dbReference type="STRING" id="1531966.A0A0A1T7D7"/>
<name>A0A0A1T7D7_9HYPO</name>
<dbReference type="InterPro" id="IPR018244">
    <property type="entry name" value="Allrgn_V5/Tpx1_CS"/>
</dbReference>
<feature type="domain" description="SCP" evidence="2">
    <location>
        <begin position="37"/>
        <end position="161"/>
    </location>
</feature>
<dbReference type="Gene3D" id="3.40.33.10">
    <property type="entry name" value="CAP"/>
    <property type="match status" value="1"/>
</dbReference>
<accession>A0A0A1T7D7</accession>
<feature type="chain" id="PRO_5001989924" description="SCP domain-containing protein" evidence="1">
    <location>
        <begin position="20"/>
        <end position="187"/>
    </location>
</feature>
<dbReference type="SUPFAM" id="SSF55797">
    <property type="entry name" value="PR-1-like"/>
    <property type="match status" value="1"/>
</dbReference>